<name>A0A3P6U7R6_ANISI</name>
<evidence type="ECO:0000313" key="2">
    <source>
        <dbReference type="Proteomes" id="UP000267096"/>
    </source>
</evidence>
<reference evidence="1 2" key="1">
    <citation type="submission" date="2018-11" db="EMBL/GenBank/DDBJ databases">
        <authorList>
            <consortium name="Pathogen Informatics"/>
        </authorList>
    </citation>
    <scope>NUCLEOTIDE SEQUENCE [LARGE SCALE GENOMIC DNA]</scope>
</reference>
<keyword evidence="2" id="KW-1185">Reference proteome</keyword>
<dbReference type="OrthoDB" id="10275370at2759"/>
<protein>
    <submittedName>
        <fullName evidence="1">Uncharacterized protein</fullName>
    </submittedName>
</protein>
<dbReference type="AlphaFoldDB" id="A0A3P6U7R6"/>
<organism evidence="1 2">
    <name type="scientific">Anisakis simplex</name>
    <name type="common">Herring worm</name>
    <dbReference type="NCBI Taxonomy" id="6269"/>
    <lineage>
        <taxon>Eukaryota</taxon>
        <taxon>Metazoa</taxon>
        <taxon>Ecdysozoa</taxon>
        <taxon>Nematoda</taxon>
        <taxon>Chromadorea</taxon>
        <taxon>Rhabditida</taxon>
        <taxon>Spirurina</taxon>
        <taxon>Ascaridomorpha</taxon>
        <taxon>Ascaridoidea</taxon>
        <taxon>Anisakidae</taxon>
        <taxon>Anisakis</taxon>
        <taxon>Anisakis simplex complex</taxon>
    </lineage>
</organism>
<evidence type="ECO:0000313" key="1">
    <source>
        <dbReference type="EMBL" id="VDK74274.1"/>
    </source>
</evidence>
<sequence length="44" mass="5165">MDCVLARYVYFTTVDFLAISDDVRQRLTDVHQQCLNEEFGCSFD</sequence>
<dbReference type="EMBL" id="UYRR01038700">
    <property type="protein sequence ID" value="VDK74274.1"/>
    <property type="molecule type" value="Genomic_DNA"/>
</dbReference>
<gene>
    <name evidence="1" type="ORF">ASIM_LOCUS20100</name>
</gene>
<dbReference type="Proteomes" id="UP000267096">
    <property type="component" value="Unassembled WGS sequence"/>
</dbReference>
<accession>A0A3P6U7R6</accession>
<proteinExistence type="predicted"/>